<comment type="subcellular location">
    <subcellularLocation>
        <location evidence="1">Membrane</location>
        <topology evidence="1">Multi-pass membrane protein</topology>
    </subcellularLocation>
</comment>
<keyword evidence="8" id="KW-1185">Reference proteome</keyword>
<feature type="region of interest" description="Disordered" evidence="5">
    <location>
        <begin position="94"/>
        <end position="113"/>
    </location>
</feature>
<dbReference type="PANTHER" id="PTHR23291:SF50">
    <property type="entry name" value="PROTEIN LIFEGUARD 4"/>
    <property type="match status" value="1"/>
</dbReference>
<feature type="transmembrane region" description="Helical" evidence="6">
    <location>
        <begin position="392"/>
        <end position="415"/>
    </location>
</feature>
<dbReference type="Proteomes" id="UP001642484">
    <property type="component" value="Unassembled WGS sequence"/>
</dbReference>
<protein>
    <submittedName>
        <fullName evidence="7">Uncharacterized protein</fullName>
    </submittedName>
</protein>
<evidence type="ECO:0000256" key="2">
    <source>
        <dbReference type="ARBA" id="ARBA00022692"/>
    </source>
</evidence>
<reference evidence="7 8" key="1">
    <citation type="submission" date="2024-02" db="EMBL/GenBank/DDBJ databases">
        <authorList>
            <person name="Chen Y."/>
            <person name="Shah S."/>
            <person name="Dougan E. K."/>
            <person name="Thang M."/>
            <person name="Chan C."/>
        </authorList>
    </citation>
    <scope>NUCLEOTIDE SEQUENCE [LARGE SCALE GENOMIC DNA]</scope>
</reference>
<evidence type="ECO:0000313" key="8">
    <source>
        <dbReference type="Proteomes" id="UP001642484"/>
    </source>
</evidence>
<evidence type="ECO:0000256" key="4">
    <source>
        <dbReference type="ARBA" id="ARBA00023136"/>
    </source>
</evidence>
<name>A0ABP0QT45_9DINO</name>
<evidence type="ECO:0000256" key="1">
    <source>
        <dbReference type="ARBA" id="ARBA00004141"/>
    </source>
</evidence>
<keyword evidence="2 6" id="KW-0812">Transmembrane</keyword>
<evidence type="ECO:0000313" key="7">
    <source>
        <dbReference type="EMBL" id="CAK9090276.1"/>
    </source>
</evidence>
<feature type="region of interest" description="Disordered" evidence="5">
    <location>
        <begin position="509"/>
        <end position="545"/>
    </location>
</feature>
<comment type="caution">
    <text evidence="7">The sequence shown here is derived from an EMBL/GenBank/DDBJ whole genome shotgun (WGS) entry which is preliminary data.</text>
</comment>
<feature type="region of interest" description="Disordered" evidence="5">
    <location>
        <begin position="122"/>
        <end position="150"/>
    </location>
</feature>
<feature type="transmembrane region" description="Helical" evidence="6">
    <location>
        <begin position="421"/>
        <end position="441"/>
    </location>
</feature>
<keyword evidence="4 6" id="KW-0472">Membrane</keyword>
<sequence length="555" mass="60325">MCKWYCTSSGPSTNLTCLHCGVHYCGACLNGEAGKMQSLVKCAGCGKKPGVKTNGNRNSWTAVCNAPCNERGAPRYDNDDGIANSAFTSGLRATGAQETNEAAQRRVRQHSLRGPERFFYDRSTYTGTHSNGGPEHVAKGAESAPDRTWKRPSAELEDLARLTLLSGGAAAPPASPSCLPDVVPAHALPPAALVAAVGWWAPNASSTTAARTPAPTPAVDPALWRRAVAPPSIRAGNDPGTLGRTGSLWRYPSKPTSMPDYMRRAFRMKCFLLVTLQLVCVFTIKAVVDHFRPWEEVLMYGNLTYAKREIFFYTFGTGTLLCTLGMHCLRERYPWNYVMLAMTTLLAGVFWGMLRAVVLSTLHFQILSILIVTMSVATVLSHISMRFISMPLLCLLAPGWLCGSLACAFVVSVHLTDADRQVVWASTGLSMLLLIILSLDAGRYLKQCKPDDFMNVVVAMNSTLMVVVSIPFFVLSFCFIHGSEVVAEQAQAAEAPGLPVSNVSPEAIDRLERGDPGPADRGVAAEATAERPRRFPETVQRQERESVEPVYVMAM</sequence>
<feature type="transmembrane region" description="Helical" evidence="6">
    <location>
        <begin position="310"/>
        <end position="329"/>
    </location>
</feature>
<accession>A0ABP0QT45</accession>
<feature type="transmembrane region" description="Helical" evidence="6">
    <location>
        <begin position="336"/>
        <end position="354"/>
    </location>
</feature>
<evidence type="ECO:0000256" key="5">
    <source>
        <dbReference type="SAM" id="MobiDB-lite"/>
    </source>
</evidence>
<dbReference type="InterPro" id="IPR006214">
    <property type="entry name" value="Bax_inhibitor_1-related"/>
</dbReference>
<dbReference type="PANTHER" id="PTHR23291">
    <property type="entry name" value="BAX INHIBITOR-RELATED"/>
    <property type="match status" value="1"/>
</dbReference>
<gene>
    <name evidence="7" type="ORF">CCMP2556_LOCUS43392</name>
</gene>
<organism evidence="7 8">
    <name type="scientific">Durusdinium trenchii</name>
    <dbReference type="NCBI Taxonomy" id="1381693"/>
    <lineage>
        <taxon>Eukaryota</taxon>
        <taxon>Sar</taxon>
        <taxon>Alveolata</taxon>
        <taxon>Dinophyceae</taxon>
        <taxon>Suessiales</taxon>
        <taxon>Symbiodiniaceae</taxon>
        <taxon>Durusdinium</taxon>
    </lineage>
</organism>
<feature type="compositionally biased region" description="Basic and acidic residues" evidence="5">
    <location>
        <begin position="528"/>
        <end position="545"/>
    </location>
</feature>
<dbReference type="EMBL" id="CAXAMN010024818">
    <property type="protein sequence ID" value="CAK9090276.1"/>
    <property type="molecule type" value="Genomic_DNA"/>
</dbReference>
<feature type="transmembrane region" description="Helical" evidence="6">
    <location>
        <begin position="453"/>
        <end position="475"/>
    </location>
</feature>
<proteinExistence type="predicted"/>
<keyword evidence="3 6" id="KW-1133">Transmembrane helix</keyword>
<evidence type="ECO:0000256" key="3">
    <source>
        <dbReference type="ARBA" id="ARBA00022989"/>
    </source>
</evidence>
<feature type="transmembrane region" description="Helical" evidence="6">
    <location>
        <begin position="270"/>
        <end position="288"/>
    </location>
</feature>
<feature type="transmembrane region" description="Helical" evidence="6">
    <location>
        <begin position="360"/>
        <end position="380"/>
    </location>
</feature>
<feature type="compositionally biased region" description="Basic and acidic residues" evidence="5">
    <location>
        <begin position="136"/>
        <end position="150"/>
    </location>
</feature>
<evidence type="ECO:0000256" key="6">
    <source>
        <dbReference type="SAM" id="Phobius"/>
    </source>
</evidence>